<accession>A0AAD0U9Z5</accession>
<sequence length="70" mass="7898">MEDAQRVLALVNTMQERINQAYELLKATGVKINEESIKSAYWSLDDLSSEAHRVILAVLDEQDAQKAKAH</sequence>
<evidence type="ECO:0000313" key="2">
    <source>
        <dbReference type="Proteomes" id="UP000269199"/>
    </source>
</evidence>
<organism evidence="1 2">
    <name type="scientific">Herbaspirillum rubrisubalbicans</name>
    <dbReference type="NCBI Taxonomy" id="80842"/>
    <lineage>
        <taxon>Bacteria</taxon>
        <taxon>Pseudomonadati</taxon>
        <taxon>Pseudomonadota</taxon>
        <taxon>Betaproteobacteria</taxon>
        <taxon>Burkholderiales</taxon>
        <taxon>Oxalobacteraceae</taxon>
        <taxon>Herbaspirillum</taxon>
    </lineage>
</organism>
<evidence type="ECO:0000313" key="1">
    <source>
        <dbReference type="EMBL" id="AYR24552.1"/>
    </source>
</evidence>
<gene>
    <name evidence="1" type="ORF">RC54_12250</name>
</gene>
<reference evidence="1 2" key="1">
    <citation type="submission" date="2017-11" db="EMBL/GenBank/DDBJ databases">
        <title>Complete genome sequence of Herbaspirillum rubrisubalbicans DSM 11543.</title>
        <authorList>
            <person name="Chen M."/>
            <person name="An Q."/>
        </authorList>
    </citation>
    <scope>NUCLEOTIDE SEQUENCE [LARGE SCALE GENOMIC DNA]</scope>
    <source>
        <strain evidence="1 2">DSM 11543</strain>
    </source>
</reference>
<dbReference type="AlphaFoldDB" id="A0AAD0U9Z5"/>
<protein>
    <submittedName>
        <fullName evidence="1">Uncharacterized protein</fullName>
    </submittedName>
</protein>
<dbReference type="EMBL" id="CP024996">
    <property type="protein sequence ID" value="AYR24552.1"/>
    <property type="molecule type" value="Genomic_DNA"/>
</dbReference>
<dbReference type="Proteomes" id="UP000269199">
    <property type="component" value="Chromosome"/>
</dbReference>
<proteinExistence type="predicted"/>
<name>A0AAD0U9Z5_9BURK</name>